<reference evidence="3 4" key="1">
    <citation type="submission" date="2023-09" db="EMBL/GenBank/DDBJ databases">
        <title>Aquirufa genomes.</title>
        <authorList>
            <person name="Pitt A."/>
        </authorList>
    </citation>
    <scope>NUCLEOTIDE SEQUENCE [LARGE SCALE GENOMIC DNA]</scope>
    <source>
        <strain evidence="3 4">LEOWEIH-7C</strain>
    </source>
</reference>
<feature type="compositionally biased region" description="Low complexity" evidence="1">
    <location>
        <begin position="68"/>
        <end position="86"/>
    </location>
</feature>
<evidence type="ECO:0000256" key="1">
    <source>
        <dbReference type="SAM" id="MobiDB-lite"/>
    </source>
</evidence>
<evidence type="ECO:0000313" key="4">
    <source>
        <dbReference type="Proteomes" id="UP001249959"/>
    </source>
</evidence>
<accession>A0ABU3TQ50</accession>
<keyword evidence="2" id="KW-1133">Transmembrane helix</keyword>
<keyword evidence="2" id="KW-0812">Transmembrane</keyword>
<feature type="compositionally biased region" description="Polar residues" evidence="1">
    <location>
        <begin position="88"/>
        <end position="102"/>
    </location>
</feature>
<feature type="region of interest" description="Disordered" evidence="1">
    <location>
        <begin position="59"/>
        <end position="168"/>
    </location>
</feature>
<organism evidence="3 4">
    <name type="scientific">Aquirufa regiilacus</name>
    <dbReference type="NCBI Taxonomy" id="3024868"/>
    <lineage>
        <taxon>Bacteria</taxon>
        <taxon>Pseudomonadati</taxon>
        <taxon>Bacteroidota</taxon>
        <taxon>Cytophagia</taxon>
        <taxon>Cytophagales</taxon>
        <taxon>Flectobacillaceae</taxon>
        <taxon>Aquirufa</taxon>
    </lineage>
</organism>
<keyword evidence="2" id="KW-0472">Membrane</keyword>
<protein>
    <recommendedName>
        <fullName evidence="5">Energy transducer TonB</fullName>
    </recommendedName>
</protein>
<dbReference type="RefSeq" id="WP_315576434.1">
    <property type="nucleotide sequence ID" value="NZ_JARDXH010000004.1"/>
</dbReference>
<dbReference type="EMBL" id="JAVNWW010000001">
    <property type="protein sequence ID" value="MDU0807994.1"/>
    <property type="molecule type" value="Genomic_DNA"/>
</dbReference>
<dbReference type="Proteomes" id="UP001249959">
    <property type="component" value="Unassembled WGS sequence"/>
</dbReference>
<gene>
    <name evidence="3" type="ORF">PQG45_02965</name>
</gene>
<comment type="caution">
    <text evidence="3">The sequence shown here is derived from an EMBL/GenBank/DDBJ whole genome shotgun (WGS) entry which is preliminary data.</text>
</comment>
<feature type="compositionally biased region" description="Gly residues" evidence="1">
    <location>
        <begin position="134"/>
        <end position="168"/>
    </location>
</feature>
<keyword evidence="4" id="KW-1185">Reference proteome</keyword>
<sequence length="257" mass="27468">MSISYSQKDFEKKNQRKAFVITLLINTVLFLLIWQVQIWNESPTPKIPTMEDGSAGEITFEQEPPAPESQSQQEITQTTEAEQANTVPPMTSTVASPVTVKQTPPVVAKEEKEAEPVVDLNLTMGKRSPRATTGGNGTGTGSGVGTGKGTGTGVGGGGNGNGSGSGNGEGKIAQDWTFDTKSLNGIDNGSETGEITFFIRINEKGNVTEIRIDRTNVKLSLAERYKKLIKNARFYPKSDGISRGASGFKTIKIVPTN</sequence>
<feature type="transmembrane region" description="Helical" evidence="2">
    <location>
        <begin position="20"/>
        <end position="39"/>
    </location>
</feature>
<name>A0ABU3TQ50_9BACT</name>
<evidence type="ECO:0000313" key="3">
    <source>
        <dbReference type="EMBL" id="MDU0807994.1"/>
    </source>
</evidence>
<evidence type="ECO:0008006" key="5">
    <source>
        <dbReference type="Google" id="ProtNLM"/>
    </source>
</evidence>
<proteinExistence type="predicted"/>
<evidence type="ECO:0000256" key="2">
    <source>
        <dbReference type="SAM" id="Phobius"/>
    </source>
</evidence>